<protein>
    <recommendedName>
        <fullName evidence="2">ABC-type uncharacterized transport system domain-containing protein</fullName>
    </recommendedName>
</protein>
<evidence type="ECO:0000259" key="2">
    <source>
        <dbReference type="Pfam" id="PF09822"/>
    </source>
</evidence>
<name>A0A2T5MFU6_9GAMM</name>
<feature type="transmembrane region" description="Helical" evidence="1">
    <location>
        <begin position="7"/>
        <end position="27"/>
    </location>
</feature>
<keyword evidence="1" id="KW-0472">Membrane</keyword>
<keyword evidence="4" id="KW-1185">Reference proteome</keyword>
<feature type="domain" description="ABC-type uncharacterised transport system" evidence="2">
    <location>
        <begin position="150"/>
        <end position="385"/>
    </location>
</feature>
<dbReference type="InterPro" id="IPR029062">
    <property type="entry name" value="Class_I_gatase-like"/>
</dbReference>
<evidence type="ECO:0000313" key="3">
    <source>
        <dbReference type="EMBL" id="PTU31432.1"/>
    </source>
</evidence>
<dbReference type="RefSeq" id="WP_107939975.1">
    <property type="nucleotide sequence ID" value="NZ_QANS01000003.1"/>
</dbReference>
<dbReference type="InterPro" id="IPR019196">
    <property type="entry name" value="ABC_transp_unknown"/>
</dbReference>
<evidence type="ECO:0000313" key="4">
    <source>
        <dbReference type="Proteomes" id="UP000244248"/>
    </source>
</evidence>
<reference evidence="3 4" key="1">
    <citation type="submission" date="2018-04" db="EMBL/GenBank/DDBJ databases">
        <title>Novel species isolated from glacier.</title>
        <authorList>
            <person name="Liu Q."/>
            <person name="Xin Y.-H."/>
        </authorList>
    </citation>
    <scope>NUCLEOTIDE SEQUENCE [LARGE SCALE GENOMIC DNA]</scope>
    <source>
        <strain evidence="3 4">GT1R17</strain>
    </source>
</reference>
<dbReference type="SUPFAM" id="SSF52317">
    <property type="entry name" value="Class I glutamine amidotransferase-like"/>
    <property type="match status" value="1"/>
</dbReference>
<accession>A0A2T5MFU6</accession>
<gene>
    <name evidence="3" type="ORF">CJD38_08815</name>
</gene>
<keyword evidence="1" id="KW-1133">Transmembrane helix</keyword>
<sequence length="451" mass="49606">MTKKQTLIQQIFTGVLFIAVLVMLGWLSVRYKSEIDWTAGKRNSISAASQKQLATMADPITFYAFIPSGDAEARNGVQFDIARYQRYKKNLTLKFVDPSAQPQKVRELNVQTPGELVVEYQGRRENLHATTEPIITTALQRLTFSGEQWVVFLEGHGERAVADTESHTGYGKFAETLRGKGLKVQALNLAKTPKIPDNTSVLVLAGTMQEPLAGESQLLADYVAKGGALLWLNDSDSTATIAPLAKELAVTWQKGVVIDPVAQQLELPAGFYVPDSYPPNPASEGFDQYTLYPLAEAVSKDKDSKWNALPLLNSTEHSWLETQPKMGGTVQFDGNDIKGPLNVGLTLLREHKDASGDPDKSRAQRVVVIGNTNFLTNTYLAQQGNQQFGINLVQWLASRDSQLNIDIPKAPDTSLNMPGWAVAVVSIGFVALLPLLLIGYGIGRWVVRRRK</sequence>
<dbReference type="AlphaFoldDB" id="A0A2T5MFU6"/>
<comment type="caution">
    <text evidence="3">The sequence shown here is derived from an EMBL/GenBank/DDBJ whole genome shotgun (WGS) entry which is preliminary data.</text>
</comment>
<organism evidence="3 4">
    <name type="scientific">Stenotrophobium rhamnosiphilum</name>
    <dbReference type="NCBI Taxonomy" id="2029166"/>
    <lineage>
        <taxon>Bacteria</taxon>
        <taxon>Pseudomonadati</taxon>
        <taxon>Pseudomonadota</taxon>
        <taxon>Gammaproteobacteria</taxon>
        <taxon>Nevskiales</taxon>
        <taxon>Nevskiaceae</taxon>
        <taxon>Stenotrophobium</taxon>
    </lineage>
</organism>
<dbReference type="Proteomes" id="UP000244248">
    <property type="component" value="Unassembled WGS sequence"/>
</dbReference>
<proteinExistence type="predicted"/>
<dbReference type="OrthoDB" id="8530910at2"/>
<feature type="transmembrane region" description="Helical" evidence="1">
    <location>
        <begin position="420"/>
        <end position="442"/>
    </location>
</feature>
<keyword evidence="1" id="KW-0812">Transmembrane</keyword>
<dbReference type="Pfam" id="PF09822">
    <property type="entry name" value="ABC_transp_aux"/>
    <property type="match status" value="1"/>
</dbReference>
<evidence type="ECO:0000256" key="1">
    <source>
        <dbReference type="SAM" id="Phobius"/>
    </source>
</evidence>
<dbReference type="EMBL" id="QANS01000003">
    <property type="protein sequence ID" value="PTU31432.1"/>
    <property type="molecule type" value="Genomic_DNA"/>
</dbReference>